<accession>A0A9D2NEG9</accession>
<evidence type="ECO:0000313" key="3">
    <source>
        <dbReference type="EMBL" id="HJC22234.1"/>
    </source>
</evidence>
<reference evidence="3" key="1">
    <citation type="journal article" date="2021" name="PeerJ">
        <title>Extensive microbial diversity within the chicken gut microbiome revealed by metagenomics and culture.</title>
        <authorList>
            <person name="Gilroy R."/>
            <person name="Ravi A."/>
            <person name="Getino M."/>
            <person name="Pursley I."/>
            <person name="Horton D.L."/>
            <person name="Alikhan N.F."/>
            <person name="Baker D."/>
            <person name="Gharbi K."/>
            <person name="Hall N."/>
            <person name="Watson M."/>
            <person name="Adriaenssens E.M."/>
            <person name="Foster-Nyarko E."/>
            <person name="Jarju S."/>
            <person name="Secka A."/>
            <person name="Antonio M."/>
            <person name="Oren A."/>
            <person name="Chaudhuri R.R."/>
            <person name="La Ragione R."/>
            <person name="Hildebrand F."/>
            <person name="Pallen M.J."/>
        </authorList>
    </citation>
    <scope>NUCLEOTIDE SEQUENCE</scope>
    <source>
        <strain evidence="3">USAMLcec2-132</strain>
    </source>
</reference>
<feature type="region of interest" description="Disordered" evidence="1">
    <location>
        <begin position="19"/>
        <end position="62"/>
    </location>
</feature>
<dbReference type="EMBL" id="DWWS01000006">
    <property type="protein sequence ID" value="HJC22234.1"/>
    <property type="molecule type" value="Genomic_DNA"/>
</dbReference>
<evidence type="ECO:0000313" key="4">
    <source>
        <dbReference type="Proteomes" id="UP000823891"/>
    </source>
</evidence>
<name>A0A9D2NEG9_9FIRM</name>
<keyword evidence="2" id="KW-0812">Transmembrane</keyword>
<evidence type="ECO:0000256" key="1">
    <source>
        <dbReference type="SAM" id="MobiDB-lite"/>
    </source>
</evidence>
<feature type="region of interest" description="Disordered" evidence="1">
    <location>
        <begin position="127"/>
        <end position="163"/>
    </location>
</feature>
<comment type="caution">
    <text evidence="3">The sequence shown here is derived from an EMBL/GenBank/DDBJ whole genome shotgun (WGS) entry which is preliminary data.</text>
</comment>
<sequence>MQAGREYWKNIVEEAVFGRVNGRENGQESAQGHERERERNKKRCLQDGGRLSDSEEQPAGRKRIQWKELAAAALLMLCFWGLFYPELALPPETYQKTDGSAPDASDYEKLLNAEKGELRITFSFLGKKQGKRTEAGQRPETETHREDDDIGIAGKQREAHRSV</sequence>
<dbReference type="AlphaFoldDB" id="A0A9D2NEG9"/>
<evidence type="ECO:0000256" key="2">
    <source>
        <dbReference type="SAM" id="Phobius"/>
    </source>
</evidence>
<feature type="transmembrane region" description="Helical" evidence="2">
    <location>
        <begin position="69"/>
        <end position="87"/>
    </location>
</feature>
<dbReference type="Proteomes" id="UP000823891">
    <property type="component" value="Unassembled WGS sequence"/>
</dbReference>
<protein>
    <submittedName>
        <fullName evidence="3">Uncharacterized protein</fullName>
    </submittedName>
</protein>
<reference evidence="3" key="2">
    <citation type="submission" date="2021-04" db="EMBL/GenBank/DDBJ databases">
        <authorList>
            <person name="Gilroy R."/>
        </authorList>
    </citation>
    <scope>NUCLEOTIDE SEQUENCE</scope>
    <source>
        <strain evidence="3">USAMLcec2-132</strain>
    </source>
</reference>
<keyword evidence="2" id="KW-0472">Membrane</keyword>
<feature type="compositionally biased region" description="Basic and acidic residues" evidence="1">
    <location>
        <begin position="131"/>
        <end position="147"/>
    </location>
</feature>
<organism evidence="3 4">
    <name type="scientific">Candidatus Eisenbergiella merdavium</name>
    <dbReference type="NCBI Taxonomy" id="2838551"/>
    <lineage>
        <taxon>Bacteria</taxon>
        <taxon>Bacillati</taxon>
        <taxon>Bacillota</taxon>
        <taxon>Clostridia</taxon>
        <taxon>Lachnospirales</taxon>
        <taxon>Lachnospiraceae</taxon>
        <taxon>Eisenbergiella</taxon>
    </lineage>
</organism>
<proteinExistence type="predicted"/>
<keyword evidence="2" id="KW-1133">Transmembrane helix</keyword>
<gene>
    <name evidence="3" type="ORF">H9761_00840</name>
</gene>
<feature type="compositionally biased region" description="Basic and acidic residues" evidence="1">
    <location>
        <begin position="21"/>
        <end position="39"/>
    </location>
</feature>